<name>A0A7W3IPP8_9ACTN</name>
<dbReference type="InterPro" id="IPR036046">
    <property type="entry name" value="Acylphosphatase-like_dom_sf"/>
</dbReference>
<evidence type="ECO:0000259" key="1">
    <source>
        <dbReference type="PROSITE" id="PS50925"/>
    </source>
</evidence>
<dbReference type="SUPFAM" id="SSF54975">
    <property type="entry name" value="Acylphosphatase/BLUF domain-like"/>
    <property type="match status" value="1"/>
</dbReference>
<dbReference type="GO" id="GO:0009882">
    <property type="term" value="F:blue light photoreceptor activity"/>
    <property type="evidence" value="ECO:0007669"/>
    <property type="project" value="InterPro"/>
</dbReference>
<dbReference type="InterPro" id="IPR007024">
    <property type="entry name" value="BLUF_domain"/>
</dbReference>
<sequence length="138" mass="15369">MPFALVYSSAATGPFTRSTLEGILGQSLANNRAAGVTGMLLYRDGRIIQLLEGEEETVRSLYATISVDPRHHDVVPLWADERPDRLFPDWSMSFRDLTDGPVDLEGWTDLMSRPSTVEEALRTSTVGEELLTLFRRAA</sequence>
<protein>
    <recommendedName>
        <fullName evidence="1">BLUF domain-containing protein</fullName>
    </recommendedName>
</protein>
<feature type="domain" description="BLUF" evidence="1">
    <location>
        <begin position="2"/>
        <end position="93"/>
    </location>
</feature>
<dbReference type="EMBL" id="JACGWT010000001">
    <property type="protein sequence ID" value="MBA8792953.1"/>
    <property type="molecule type" value="Genomic_DNA"/>
</dbReference>
<dbReference type="Gene3D" id="3.30.70.100">
    <property type="match status" value="1"/>
</dbReference>
<reference evidence="2 3" key="1">
    <citation type="submission" date="2020-07" db="EMBL/GenBank/DDBJ databases">
        <title>Sequencing the genomes of 1000 actinobacteria strains.</title>
        <authorList>
            <person name="Klenk H.-P."/>
        </authorList>
    </citation>
    <scope>NUCLEOTIDE SEQUENCE [LARGE SCALE GENOMIC DNA]</scope>
    <source>
        <strain evidence="2 3">DSM 100723</strain>
    </source>
</reference>
<proteinExistence type="predicted"/>
<accession>A0A7W3IPP8</accession>
<organism evidence="2 3">
    <name type="scientific">Microlunatus kandeliicorticis</name>
    <dbReference type="NCBI Taxonomy" id="1759536"/>
    <lineage>
        <taxon>Bacteria</taxon>
        <taxon>Bacillati</taxon>
        <taxon>Actinomycetota</taxon>
        <taxon>Actinomycetes</taxon>
        <taxon>Propionibacteriales</taxon>
        <taxon>Propionibacteriaceae</taxon>
        <taxon>Microlunatus</taxon>
    </lineage>
</organism>
<keyword evidence="3" id="KW-1185">Reference proteome</keyword>
<dbReference type="Pfam" id="PF04940">
    <property type="entry name" value="BLUF"/>
    <property type="match status" value="1"/>
</dbReference>
<evidence type="ECO:0000313" key="3">
    <source>
        <dbReference type="Proteomes" id="UP000523079"/>
    </source>
</evidence>
<comment type="caution">
    <text evidence="2">The sequence shown here is derived from an EMBL/GenBank/DDBJ whole genome shotgun (WGS) entry which is preliminary data.</text>
</comment>
<dbReference type="PROSITE" id="PS50925">
    <property type="entry name" value="BLUF"/>
    <property type="match status" value="1"/>
</dbReference>
<dbReference type="AlphaFoldDB" id="A0A7W3IPP8"/>
<dbReference type="RefSeq" id="WP_182558526.1">
    <property type="nucleotide sequence ID" value="NZ_JACGWT010000001.1"/>
</dbReference>
<dbReference type="GO" id="GO:0071949">
    <property type="term" value="F:FAD binding"/>
    <property type="evidence" value="ECO:0007669"/>
    <property type="project" value="InterPro"/>
</dbReference>
<gene>
    <name evidence="2" type="ORF">FHX74_000547</name>
</gene>
<evidence type="ECO:0000313" key="2">
    <source>
        <dbReference type="EMBL" id="MBA8792953.1"/>
    </source>
</evidence>
<dbReference type="SMART" id="SM01034">
    <property type="entry name" value="BLUF"/>
    <property type="match status" value="1"/>
</dbReference>
<dbReference type="Proteomes" id="UP000523079">
    <property type="component" value="Unassembled WGS sequence"/>
</dbReference>